<comment type="caution">
    <text evidence="1">The sequence shown here is derived from an EMBL/GenBank/DDBJ whole genome shotgun (WGS) entry which is preliminary data.</text>
</comment>
<dbReference type="Proteomes" id="UP000187406">
    <property type="component" value="Unassembled WGS sequence"/>
</dbReference>
<protein>
    <recommendedName>
        <fullName evidence="3">Zf-RVT domain-containing protein</fullName>
    </recommendedName>
</protein>
<reference evidence="2" key="1">
    <citation type="submission" date="2016-04" db="EMBL/GenBank/DDBJ databases">
        <title>Cephalotus genome sequencing.</title>
        <authorList>
            <person name="Fukushima K."/>
            <person name="Hasebe M."/>
            <person name="Fang X."/>
        </authorList>
    </citation>
    <scope>NUCLEOTIDE SEQUENCE [LARGE SCALE GENOMIC DNA]</scope>
    <source>
        <strain evidence="2">cv. St1</strain>
    </source>
</reference>
<name>A0A1Q3CW24_CEPFO</name>
<accession>A0A1Q3CW24</accession>
<proteinExistence type="predicted"/>
<dbReference type="OrthoDB" id="1742963at2759"/>
<feature type="non-terminal residue" evidence="1">
    <location>
        <position position="1"/>
    </location>
</feature>
<dbReference type="EMBL" id="BDDD01003193">
    <property type="protein sequence ID" value="GAV84382.1"/>
    <property type="molecule type" value="Genomic_DNA"/>
</dbReference>
<evidence type="ECO:0008006" key="3">
    <source>
        <dbReference type="Google" id="ProtNLM"/>
    </source>
</evidence>
<gene>
    <name evidence="1" type="ORF">CFOL_v3_27826</name>
</gene>
<dbReference type="InParanoid" id="A0A1Q3CW24"/>
<sequence>AIPIFAMSVFQLPFSLSNDLNRIVSNFWGQHSEGRKIHWIAWHKLCLPKSKCGLGFRNLKAFNLAILAKQGWRLKKHEESLCYRVLKAKYFPTCSFLKAAGPLIFVEEHLEVLKAGAIWRVGNGESIKIWEDHWIPRINDLAHPPSTHGFNNDIFVCSLLNAQGQWDYDKLRALFEPMTTTIIMKIPLSSTSQVDRLSWAIEPHGRYTVKSSY</sequence>
<dbReference type="PANTHER" id="PTHR33116">
    <property type="entry name" value="REVERSE TRANSCRIPTASE ZINC-BINDING DOMAIN-CONTAINING PROTEIN-RELATED-RELATED"/>
    <property type="match status" value="1"/>
</dbReference>
<organism evidence="1 2">
    <name type="scientific">Cephalotus follicularis</name>
    <name type="common">Albany pitcher plant</name>
    <dbReference type="NCBI Taxonomy" id="3775"/>
    <lineage>
        <taxon>Eukaryota</taxon>
        <taxon>Viridiplantae</taxon>
        <taxon>Streptophyta</taxon>
        <taxon>Embryophyta</taxon>
        <taxon>Tracheophyta</taxon>
        <taxon>Spermatophyta</taxon>
        <taxon>Magnoliopsida</taxon>
        <taxon>eudicotyledons</taxon>
        <taxon>Gunneridae</taxon>
        <taxon>Pentapetalae</taxon>
        <taxon>rosids</taxon>
        <taxon>fabids</taxon>
        <taxon>Oxalidales</taxon>
        <taxon>Cephalotaceae</taxon>
        <taxon>Cephalotus</taxon>
    </lineage>
</organism>
<evidence type="ECO:0000313" key="2">
    <source>
        <dbReference type="Proteomes" id="UP000187406"/>
    </source>
</evidence>
<dbReference type="AlphaFoldDB" id="A0A1Q3CW24"/>
<keyword evidence="2" id="KW-1185">Reference proteome</keyword>
<dbReference type="PANTHER" id="PTHR33116:SF86">
    <property type="entry name" value="REVERSE TRANSCRIPTASE DOMAIN-CONTAINING PROTEIN"/>
    <property type="match status" value="1"/>
</dbReference>
<feature type="non-terminal residue" evidence="1">
    <location>
        <position position="213"/>
    </location>
</feature>
<evidence type="ECO:0000313" key="1">
    <source>
        <dbReference type="EMBL" id="GAV84382.1"/>
    </source>
</evidence>